<keyword evidence="5" id="KW-0472">Membrane</keyword>
<evidence type="ECO:0000256" key="4">
    <source>
        <dbReference type="ARBA" id="ARBA00022989"/>
    </source>
</evidence>
<name>A0A932I0Z4_UNCTE</name>
<keyword evidence="2" id="KW-1003">Cell membrane</keyword>
<dbReference type="PANTHER" id="PTHR40252">
    <property type="entry name" value="BLR0328 PROTEIN"/>
    <property type="match status" value="1"/>
</dbReference>
<keyword evidence="4" id="KW-1133">Transmembrane helix</keyword>
<sequence length="408" mass="42113">MIRAGAGLSDLAASGEAVRRAVAEAAGEARLDRADLLFLFVTSDHLPQFPEVARAAAQASGGARIVGCTGYGVLTSEGEIEGGPGVAALALGGDGVAAAPFLSEGLSAAPRECGRAIGRQARGTLGAKLEEGSPPLVILLPDTYNLRPRELFEGIHEGLGRRAVIVGGGASENGSLGRTFQFLDGRVHNNAVAGAVLAGGQARFIGISQAYQPVGDPWLVTRAKDNLIFEISGRPAFEVFAEAAGPELMENLRAAASQVFVGIPGDPDQVSLDHGNYIVRPIVGVEPAKGILALAEPIPVGQAITFARRDGGRALDDFEAMLQKGVDRFGRGNFDDAAAFGLYFNCAGRGSALYGSRGVDAAAIRRAMFGLPVAGFFTGAEIGPIGGHDHLHQFSGVLVLLGENPGVR</sequence>
<organism evidence="8 9">
    <name type="scientific">Tectimicrobiota bacterium</name>
    <dbReference type="NCBI Taxonomy" id="2528274"/>
    <lineage>
        <taxon>Bacteria</taxon>
        <taxon>Pseudomonadati</taxon>
        <taxon>Nitrospinota/Tectimicrobiota group</taxon>
        <taxon>Candidatus Tectimicrobiota</taxon>
    </lineage>
</organism>
<evidence type="ECO:0000256" key="3">
    <source>
        <dbReference type="ARBA" id="ARBA00022692"/>
    </source>
</evidence>
<dbReference type="Pfam" id="PF08495">
    <property type="entry name" value="FIST"/>
    <property type="match status" value="1"/>
</dbReference>
<reference evidence="8" key="1">
    <citation type="submission" date="2020-07" db="EMBL/GenBank/DDBJ databases">
        <title>Huge and variable diversity of episymbiotic CPR bacteria and DPANN archaea in groundwater ecosystems.</title>
        <authorList>
            <person name="He C.Y."/>
            <person name="Keren R."/>
            <person name="Whittaker M."/>
            <person name="Farag I.F."/>
            <person name="Doudna J."/>
            <person name="Cate J.H.D."/>
            <person name="Banfield J.F."/>
        </authorList>
    </citation>
    <scope>NUCLEOTIDE SEQUENCE</scope>
    <source>
        <strain evidence="8">NC_groundwater_763_Ag_S-0.2um_68_21</strain>
    </source>
</reference>
<evidence type="ECO:0000259" key="7">
    <source>
        <dbReference type="SMART" id="SM01204"/>
    </source>
</evidence>
<dbReference type="AlphaFoldDB" id="A0A932I0Z4"/>
<dbReference type="SMART" id="SM00897">
    <property type="entry name" value="FIST"/>
    <property type="match status" value="1"/>
</dbReference>
<dbReference type="Pfam" id="PF10442">
    <property type="entry name" value="FIST_C"/>
    <property type="match status" value="1"/>
</dbReference>
<dbReference type="InterPro" id="IPR016741">
    <property type="entry name" value="UCP018953"/>
</dbReference>
<proteinExistence type="predicted"/>
<dbReference type="SMART" id="SM01204">
    <property type="entry name" value="FIST_C"/>
    <property type="match status" value="1"/>
</dbReference>
<keyword evidence="3" id="KW-0812">Transmembrane</keyword>
<dbReference type="InterPro" id="IPR019494">
    <property type="entry name" value="FIST_C"/>
</dbReference>
<evidence type="ECO:0000256" key="1">
    <source>
        <dbReference type="ARBA" id="ARBA00004651"/>
    </source>
</evidence>
<dbReference type="GO" id="GO:0005886">
    <property type="term" value="C:plasma membrane"/>
    <property type="evidence" value="ECO:0007669"/>
    <property type="project" value="UniProtKB-SubCell"/>
</dbReference>
<comment type="caution">
    <text evidence="8">The sequence shown here is derived from an EMBL/GenBank/DDBJ whole genome shotgun (WGS) entry which is preliminary data.</text>
</comment>
<protein>
    <submittedName>
        <fullName evidence="8">FIST C-terminal domain-containing protein</fullName>
    </submittedName>
</protein>
<feature type="domain" description="FIST" evidence="6">
    <location>
        <begin position="33"/>
        <end position="235"/>
    </location>
</feature>
<accession>A0A932I0Z4</accession>
<evidence type="ECO:0000256" key="5">
    <source>
        <dbReference type="ARBA" id="ARBA00023136"/>
    </source>
</evidence>
<evidence type="ECO:0000259" key="6">
    <source>
        <dbReference type="SMART" id="SM00897"/>
    </source>
</evidence>
<evidence type="ECO:0000256" key="2">
    <source>
        <dbReference type="ARBA" id="ARBA00022475"/>
    </source>
</evidence>
<evidence type="ECO:0000313" key="8">
    <source>
        <dbReference type="EMBL" id="MBI3129331.1"/>
    </source>
</evidence>
<dbReference type="EMBL" id="JACPUR010000040">
    <property type="protein sequence ID" value="MBI3129331.1"/>
    <property type="molecule type" value="Genomic_DNA"/>
</dbReference>
<feature type="domain" description="FIST C-domain" evidence="7">
    <location>
        <begin position="236"/>
        <end position="385"/>
    </location>
</feature>
<gene>
    <name evidence="8" type="ORF">HYZ11_17110</name>
</gene>
<dbReference type="Proteomes" id="UP000782312">
    <property type="component" value="Unassembled WGS sequence"/>
</dbReference>
<dbReference type="InterPro" id="IPR013702">
    <property type="entry name" value="FIST_domain_N"/>
</dbReference>
<evidence type="ECO:0000313" key="9">
    <source>
        <dbReference type="Proteomes" id="UP000782312"/>
    </source>
</evidence>
<comment type="subcellular location">
    <subcellularLocation>
        <location evidence="1">Cell membrane</location>
        <topology evidence="1">Multi-pass membrane protein</topology>
    </subcellularLocation>
</comment>
<dbReference type="PIRSF" id="PIRSF018953">
    <property type="entry name" value="UCP018953"/>
    <property type="match status" value="1"/>
</dbReference>
<dbReference type="PANTHER" id="PTHR40252:SF2">
    <property type="entry name" value="BLR0328 PROTEIN"/>
    <property type="match status" value="1"/>
</dbReference>